<feature type="transmembrane region" description="Helical" evidence="7">
    <location>
        <begin position="86"/>
        <end position="112"/>
    </location>
</feature>
<organism evidence="9 10">
    <name type="scientific">Sclerotinia nivalis</name>
    <dbReference type="NCBI Taxonomy" id="352851"/>
    <lineage>
        <taxon>Eukaryota</taxon>
        <taxon>Fungi</taxon>
        <taxon>Dikarya</taxon>
        <taxon>Ascomycota</taxon>
        <taxon>Pezizomycotina</taxon>
        <taxon>Leotiomycetes</taxon>
        <taxon>Helotiales</taxon>
        <taxon>Sclerotiniaceae</taxon>
        <taxon>Sclerotinia</taxon>
    </lineage>
</organism>
<dbReference type="PANTHER" id="PTHR33048">
    <property type="entry name" value="PTH11-LIKE INTEGRAL MEMBRANE PROTEIN (AFU_ORTHOLOGUE AFUA_5G11245)"/>
    <property type="match status" value="1"/>
</dbReference>
<sequence>MVTEAPEKQNDILITTLIFFIIACVAVALRCYVRTKLLKAFGLDDALAVCSLLFLSVGVVLTFLGINSGFGQHADNVTLEEFSRGLRYWCLSEIIYPPTIALIKSSIAFYLIRIAVNPVHTYTIYISMSLFLAYTVGFFAFLLLQCRPISFYWRKFEGATDGQCLDPSTIAAVAYGHAALSVLTDLTLGIIPAFIVADLQITARTKTAVAMTLALGSIASVCTLTRIVYIKSLMTATDYLYTIANIIILSIVETAVGLIASCLATLKPLIRSFLDWSEKSMASSGAFHNRMIDGLSGRRTRIDDTELNLRPDLKIVGFTTTIISSNGRDSPPMHASINQTIDVKSESWHSTSPYGSPGSRGRLGSVNGTGSANGTGSVNGTMEAAEPAYHIK</sequence>
<feature type="transmembrane region" description="Helical" evidence="7">
    <location>
        <begin position="124"/>
        <end position="144"/>
    </location>
</feature>
<keyword evidence="4 7" id="KW-0472">Membrane</keyword>
<evidence type="ECO:0000256" key="5">
    <source>
        <dbReference type="ARBA" id="ARBA00038359"/>
    </source>
</evidence>
<dbReference type="InterPro" id="IPR049326">
    <property type="entry name" value="Rhodopsin_dom_fungi"/>
</dbReference>
<protein>
    <recommendedName>
        <fullName evidence="8">Rhodopsin domain-containing protein</fullName>
    </recommendedName>
</protein>
<evidence type="ECO:0000256" key="2">
    <source>
        <dbReference type="ARBA" id="ARBA00022692"/>
    </source>
</evidence>
<gene>
    <name evidence="9" type="ORF">OCU04_004950</name>
</gene>
<dbReference type="OrthoDB" id="3923077at2759"/>
<feature type="transmembrane region" description="Helical" evidence="7">
    <location>
        <begin position="208"/>
        <end position="229"/>
    </location>
</feature>
<feature type="domain" description="Rhodopsin" evidence="8">
    <location>
        <begin position="29"/>
        <end position="271"/>
    </location>
</feature>
<evidence type="ECO:0000313" key="10">
    <source>
        <dbReference type="Proteomes" id="UP001152300"/>
    </source>
</evidence>
<keyword evidence="3 7" id="KW-1133">Transmembrane helix</keyword>
<evidence type="ECO:0000313" key="9">
    <source>
        <dbReference type="EMBL" id="KAJ8065846.1"/>
    </source>
</evidence>
<keyword evidence="10" id="KW-1185">Reference proteome</keyword>
<reference evidence="9" key="1">
    <citation type="submission" date="2022-11" db="EMBL/GenBank/DDBJ databases">
        <title>Genome Resource of Sclerotinia nivalis Strain SnTB1, a Plant Pathogen Isolated from American Ginseng.</title>
        <authorList>
            <person name="Fan S."/>
        </authorList>
    </citation>
    <scope>NUCLEOTIDE SEQUENCE</scope>
    <source>
        <strain evidence="9">SnTB1</strain>
    </source>
</reference>
<dbReference type="Proteomes" id="UP001152300">
    <property type="component" value="Unassembled WGS sequence"/>
</dbReference>
<feature type="transmembrane region" description="Helical" evidence="7">
    <location>
        <begin position="12"/>
        <end position="33"/>
    </location>
</feature>
<keyword evidence="2 7" id="KW-0812">Transmembrane</keyword>
<dbReference type="Pfam" id="PF20684">
    <property type="entry name" value="Fung_rhodopsin"/>
    <property type="match status" value="1"/>
</dbReference>
<proteinExistence type="inferred from homology"/>
<evidence type="ECO:0000256" key="3">
    <source>
        <dbReference type="ARBA" id="ARBA00022989"/>
    </source>
</evidence>
<name>A0A9X0AN77_9HELO</name>
<comment type="subcellular location">
    <subcellularLocation>
        <location evidence="1">Membrane</location>
        <topology evidence="1">Multi-pass membrane protein</topology>
    </subcellularLocation>
</comment>
<dbReference type="EMBL" id="JAPEIS010000005">
    <property type="protein sequence ID" value="KAJ8065846.1"/>
    <property type="molecule type" value="Genomic_DNA"/>
</dbReference>
<accession>A0A9X0AN77</accession>
<feature type="transmembrane region" description="Helical" evidence="7">
    <location>
        <begin position="241"/>
        <end position="266"/>
    </location>
</feature>
<evidence type="ECO:0000256" key="7">
    <source>
        <dbReference type="SAM" id="Phobius"/>
    </source>
</evidence>
<dbReference type="AlphaFoldDB" id="A0A9X0AN77"/>
<feature type="region of interest" description="Disordered" evidence="6">
    <location>
        <begin position="341"/>
        <end position="392"/>
    </location>
</feature>
<evidence type="ECO:0000259" key="8">
    <source>
        <dbReference type="Pfam" id="PF20684"/>
    </source>
</evidence>
<evidence type="ECO:0000256" key="1">
    <source>
        <dbReference type="ARBA" id="ARBA00004141"/>
    </source>
</evidence>
<feature type="compositionally biased region" description="Polar residues" evidence="6">
    <location>
        <begin position="341"/>
        <end position="354"/>
    </location>
</feature>
<comment type="similarity">
    <text evidence="5">Belongs to the SAT4 family.</text>
</comment>
<feature type="transmembrane region" description="Helical" evidence="7">
    <location>
        <begin position="45"/>
        <end position="66"/>
    </location>
</feature>
<evidence type="ECO:0000256" key="4">
    <source>
        <dbReference type="ARBA" id="ARBA00023136"/>
    </source>
</evidence>
<dbReference type="GO" id="GO:0016020">
    <property type="term" value="C:membrane"/>
    <property type="evidence" value="ECO:0007669"/>
    <property type="project" value="UniProtKB-SubCell"/>
</dbReference>
<comment type="caution">
    <text evidence="9">The sequence shown here is derived from an EMBL/GenBank/DDBJ whole genome shotgun (WGS) entry which is preliminary data.</text>
</comment>
<evidence type="ECO:0000256" key="6">
    <source>
        <dbReference type="SAM" id="MobiDB-lite"/>
    </source>
</evidence>
<dbReference type="InterPro" id="IPR052337">
    <property type="entry name" value="SAT4-like"/>
</dbReference>
<feature type="transmembrane region" description="Helical" evidence="7">
    <location>
        <begin position="175"/>
        <end position="196"/>
    </location>
</feature>
<feature type="compositionally biased region" description="Polar residues" evidence="6">
    <location>
        <begin position="366"/>
        <end position="380"/>
    </location>
</feature>
<dbReference type="PANTHER" id="PTHR33048:SF96">
    <property type="entry name" value="INTEGRAL MEMBRANE PROTEIN"/>
    <property type="match status" value="1"/>
</dbReference>